<feature type="domain" description="RNA polymerase sigma factor 70 region 4 type 2" evidence="7">
    <location>
        <begin position="180"/>
        <end position="232"/>
    </location>
</feature>
<dbReference type="InterPro" id="IPR013325">
    <property type="entry name" value="RNA_pol_sigma_r2"/>
</dbReference>
<dbReference type="CDD" id="cd06171">
    <property type="entry name" value="Sigma70_r4"/>
    <property type="match status" value="1"/>
</dbReference>
<sequence>MVDAAKPPRRIFPAKGPLDLIREVYDARITELATRTSSPVHHTGGGRQSRRQLDMQPLDPPTDEELTRRAQAGETAALGLLLARHQAPMRAVALSLLGFGPDADDAVQDAALTALRRIGDVRDPAAVGAWLRAVVRNAARMRLRATKETPGLDGLDHVHLRDHEPSHPERFIEQHAMGDWIWDAVEELPQQLRLVLMLRHFSGIASYQEIAAACEVPVGTVRSRLNQARAKMAQVLLSTATEAHDDASSLTEESRHEAVATLRASERGPLPREISELWPAETELVGILNPQGERTHPTPVMRQTLEAGVRQHVRHVVASRSITIWEMDVTNPVGALNPCPSTLAWLMFRRDGRVQRLRVVFPQPSR</sequence>
<dbReference type="InterPro" id="IPR013324">
    <property type="entry name" value="RNA_pol_sigma_r3/r4-like"/>
</dbReference>
<dbReference type="SUPFAM" id="SSF88659">
    <property type="entry name" value="Sigma3 and sigma4 domains of RNA polymerase sigma factors"/>
    <property type="match status" value="1"/>
</dbReference>
<comment type="caution">
    <text evidence="8">The sequence shown here is derived from an EMBL/GenBank/DDBJ whole genome shotgun (WGS) entry which is preliminary data.</text>
</comment>
<dbReference type="InterPro" id="IPR013249">
    <property type="entry name" value="RNA_pol_sigma70_r4_t2"/>
</dbReference>
<organism evidence="8 9">
    <name type="scientific">Streptomyces kaempferi</name>
    <dbReference type="NCBI Taxonomy" id="333725"/>
    <lineage>
        <taxon>Bacteria</taxon>
        <taxon>Bacillati</taxon>
        <taxon>Actinomycetota</taxon>
        <taxon>Actinomycetes</taxon>
        <taxon>Kitasatosporales</taxon>
        <taxon>Streptomycetaceae</taxon>
        <taxon>Streptomyces</taxon>
    </lineage>
</organism>
<dbReference type="NCBIfam" id="TIGR02937">
    <property type="entry name" value="sigma70-ECF"/>
    <property type="match status" value="1"/>
</dbReference>
<dbReference type="Pfam" id="PF04542">
    <property type="entry name" value="Sigma70_r2"/>
    <property type="match status" value="1"/>
</dbReference>
<dbReference type="Gene3D" id="1.10.10.10">
    <property type="entry name" value="Winged helix-like DNA-binding domain superfamily/Winged helix DNA-binding domain"/>
    <property type="match status" value="1"/>
</dbReference>
<keyword evidence="4" id="KW-0804">Transcription</keyword>
<keyword evidence="2" id="KW-0805">Transcription regulation</keyword>
<dbReference type="Proteomes" id="UP001597058">
    <property type="component" value="Unassembled WGS sequence"/>
</dbReference>
<dbReference type="InterPro" id="IPR036388">
    <property type="entry name" value="WH-like_DNA-bd_sf"/>
</dbReference>
<dbReference type="PANTHER" id="PTHR43133">
    <property type="entry name" value="RNA POLYMERASE ECF-TYPE SIGMA FACTO"/>
    <property type="match status" value="1"/>
</dbReference>
<dbReference type="InterPro" id="IPR039425">
    <property type="entry name" value="RNA_pol_sigma-70-like"/>
</dbReference>
<evidence type="ECO:0000256" key="4">
    <source>
        <dbReference type="ARBA" id="ARBA00023163"/>
    </source>
</evidence>
<dbReference type="Pfam" id="PF08281">
    <property type="entry name" value="Sigma70_r4_2"/>
    <property type="match status" value="1"/>
</dbReference>
<comment type="similarity">
    <text evidence="1">Belongs to the sigma-70 factor family. ECF subfamily.</text>
</comment>
<dbReference type="EMBL" id="JBHTMM010000226">
    <property type="protein sequence ID" value="MFD1313608.1"/>
    <property type="molecule type" value="Genomic_DNA"/>
</dbReference>
<protein>
    <submittedName>
        <fullName evidence="8">Sigma-70 family RNA polymerase sigma factor</fullName>
    </submittedName>
</protein>
<evidence type="ECO:0000259" key="7">
    <source>
        <dbReference type="Pfam" id="PF08281"/>
    </source>
</evidence>
<evidence type="ECO:0000259" key="6">
    <source>
        <dbReference type="Pfam" id="PF04542"/>
    </source>
</evidence>
<evidence type="ECO:0000256" key="1">
    <source>
        <dbReference type="ARBA" id="ARBA00010641"/>
    </source>
</evidence>
<dbReference type="InterPro" id="IPR007627">
    <property type="entry name" value="RNA_pol_sigma70_r2"/>
</dbReference>
<reference evidence="9" key="1">
    <citation type="journal article" date="2019" name="Int. J. Syst. Evol. Microbiol.">
        <title>The Global Catalogue of Microorganisms (GCM) 10K type strain sequencing project: providing services to taxonomists for standard genome sequencing and annotation.</title>
        <authorList>
            <consortium name="The Broad Institute Genomics Platform"/>
            <consortium name="The Broad Institute Genome Sequencing Center for Infectious Disease"/>
            <person name="Wu L."/>
            <person name="Ma J."/>
        </authorList>
    </citation>
    <scope>NUCLEOTIDE SEQUENCE [LARGE SCALE GENOMIC DNA]</scope>
    <source>
        <strain evidence="9">CGMCC 4.7020</strain>
    </source>
</reference>
<accession>A0ABW3XWP2</accession>
<feature type="region of interest" description="Disordered" evidence="5">
    <location>
        <begin position="35"/>
        <end position="64"/>
    </location>
</feature>
<name>A0ABW3XWP2_9ACTN</name>
<proteinExistence type="inferred from homology"/>
<evidence type="ECO:0000313" key="8">
    <source>
        <dbReference type="EMBL" id="MFD1313608.1"/>
    </source>
</evidence>
<dbReference type="SUPFAM" id="SSF88946">
    <property type="entry name" value="Sigma2 domain of RNA polymerase sigma factors"/>
    <property type="match status" value="1"/>
</dbReference>
<keyword evidence="9" id="KW-1185">Reference proteome</keyword>
<keyword evidence="3" id="KW-0731">Sigma factor</keyword>
<dbReference type="PANTHER" id="PTHR43133:SF53">
    <property type="entry name" value="ECF RNA POLYMERASE SIGMA-E FACTOR"/>
    <property type="match status" value="1"/>
</dbReference>
<gene>
    <name evidence="8" type="ORF">ACFQ5X_48990</name>
</gene>
<evidence type="ECO:0000256" key="3">
    <source>
        <dbReference type="ARBA" id="ARBA00023082"/>
    </source>
</evidence>
<feature type="domain" description="RNA polymerase sigma-70 region 2" evidence="6">
    <location>
        <begin position="82"/>
        <end position="147"/>
    </location>
</feature>
<dbReference type="RefSeq" id="WP_381241997.1">
    <property type="nucleotide sequence ID" value="NZ_JBHSKH010000103.1"/>
</dbReference>
<evidence type="ECO:0000256" key="2">
    <source>
        <dbReference type="ARBA" id="ARBA00023015"/>
    </source>
</evidence>
<dbReference type="InterPro" id="IPR014284">
    <property type="entry name" value="RNA_pol_sigma-70_dom"/>
</dbReference>
<evidence type="ECO:0000313" key="9">
    <source>
        <dbReference type="Proteomes" id="UP001597058"/>
    </source>
</evidence>
<dbReference type="Gene3D" id="1.10.1740.10">
    <property type="match status" value="1"/>
</dbReference>
<evidence type="ECO:0000256" key="5">
    <source>
        <dbReference type="SAM" id="MobiDB-lite"/>
    </source>
</evidence>